<dbReference type="InterPro" id="IPR015797">
    <property type="entry name" value="NUDIX_hydrolase-like_dom_sf"/>
</dbReference>
<dbReference type="GO" id="GO:0006754">
    <property type="term" value="P:ATP biosynthetic process"/>
    <property type="evidence" value="ECO:0007669"/>
    <property type="project" value="TreeGrafter"/>
</dbReference>
<dbReference type="SUPFAM" id="SSF55811">
    <property type="entry name" value="Nudix"/>
    <property type="match status" value="1"/>
</dbReference>
<evidence type="ECO:0000256" key="1">
    <source>
        <dbReference type="ARBA" id="ARBA00022801"/>
    </source>
</evidence>
<feature type="domain" description="Nudix hydrolase" evidence="2">
    <location>
        <begin position="7"/>
        <end position="139"/>
    </location>
</feature>
<evidence type="ECO:0000313" key="3">
    <source>
        <dbReference type="EMBL" id="SUZ48181.1"/>
    </source>
</evidence>
<dbReference type="GO" id="GO:0004081">
    <property type="term" value="F:bis(5'-nucleosyl)-tetraphosphatase (asymmetrical) activity"/>
    <property type="evidence" value="ECO:0007669"/>
    <property type="project" value="TreeGrafter"/>
</dbReference>
<proteinExistence type="predicted"/>
<dbReference type="PROSITE" id="PS51462">
    <property type="entry name" value="NUDIX"/>
    <property type="match status" value="1"/>
</dbReference>
<dbReference type="PANTHER" id="PTHR21340">
    <property type="entry name" value="DIADENOSINE 5,5-P1,P4-TETRAPHOSPHATE PYROPHOSPHOHYDROLASE MUTT"/>
    <property type="match status" value="1"/>
</dbReference>
<evidence type="ECO:0000259" key="2">
    <source>
        <dbReference type="PROSITE" id="PS51462"/>
    </source>
</evidence>
<dbReference type="PROSITE" id="PS00893">
    <property type="entry name" value="NUDIX_BOX"/>
    <property type="match status" value="1"/>
</dbReference>
<dbReference type="AlphaFoldDB" id="A0A381N0T2"/>
<dbReference type="EMBL" id="UINC01000055">
    <property type="protein sequence ID" value="SUZ48181.1"/>
    <property type="molecule type" value="Genomic_DNA"/>
</dbReference>
<dbReference type="InterPro" id="IPR000086">
    <property type="entry name" value="NUDIX_hydrolase_dom"/>
</dbReference>
<dbReference type="CDD" id="cd03673">
    <property type="entry name" value="NUDIX_Ap6A_hydrolase"/>
    <property type="match status" value="1"/>
</dbReference>
<dbReference type="GO" id="GO:0006167">
    <property type="term" value="P:AMP biosynthetic process"/>
    <property type="evidence" value="ECO:0007669"/>
    <property type="project" value="TreeGrafter"/>
</dbReference>
<dbReference type="Gene3D" id="3.90.79.10">
    <property type="entry name" value="Nucleoside Triphosphate Pyrophosphohydrolase"/>
    <property type="match status" value="1"/>
</dbReference>
<dbReference type="PRINTS" id="PR00502">
    <property type="entry name" value="NUDIXFAMILY"/>
</dbReference>
<gene>
    <name evidence="3" type="ORF">METZ01_LOCUS1035</name>
</gene>
<organism evidence="3">
    <name type="scientific">marine metagenome</name>
    <dbReference type="NCBI Taxonomy" id="408172"/>
    <lineage>
        <taxon>unclassified sequences</taxon>
        <taxon>metagenomes</taxon>
        <taxon>ecological metagenomes</taxon>
    </lineage>
</organism>
<sequence length="150" mass="16557">MTKRKARIEHSSGGVVARRMDGNVHLLLIRDPYGKWGLPKGHVENGESSCEAALREVREETGLTHLEAGPSLGSIDWYFRLRGDLVHKFCDYFLMASPDGDTSPEVSEGITECRWLPVDEAIETVAYDNAREVVVRAADALNSDEAGSLL</sequence>
<dbReference type="InterPro" id="IPR020476">
    <property type="entry name" value="Nudix_hydrolase"/>
</dbReference>
<dbReference type="InterPro" id="IPR051325">
    <property type="entry name" value="Nudix_hydrolase_domain"/>
</dbReference>
<accession>A0A381N0T2</accession>
<keyword evidence="1" id="KW-0378">Hydrolase</keyword>
<name>A0A381N0T2_9ZZZZ</name>
<protein>
    <recommendedName>
        <fullName evidence="2">Nudix hydrolase domain-containing protein</fullName>
    </recommendedName>
</protein>
<dbReference type="InterPro" id="IPR020084">
    <property type="entry name" value="NUDIX_hydrolase_CS"/>
</dbReference>
<reference evidence="3" key="1">
    <citation type="submission" date="2018-05" db="EMBL/GenBank/DDBJ databases">
        <authorList>
            <person name="Lanie J.A."/>
            <person name="Ng W.-L."/>
            <person name="Kazmierczak K.M."/>
            <person name="Andrzejewski T.M."/>
            <person name="Davidsen T.M."/>
            <person name="Wayne K.J."/>
            <person name="Tettelin H."/>
            <person name="Glass J.I."/>
            <person name="Rusch D."/>
            <person name="Podicherti R."/>
            <person name="Tsui H.-C.T."/>
            <person name="Winkler M.E."/>
        </authorList>
    </citation>
    <scope>NUCLEOTIDE SEQUENCE</scope>
</reference>
<dbReference type="PANTHER" id="PTHR21340:SF0">
    <property type="entry name" value="BIS(5'-NUCLEOSYL)-TETRAPHOSPHATASE [ASYMMETRICAL]"/>
    <property type="match status" value="1"/>
</dbReference>
<dbReference type="Pfam" id="PF00293">
    <property type="entry name" value="NUDIX"/>
    <property type="match status" value="1"/>
</dbReference>